<name>A0A3M6GW51_PSEAJ</name>
<reference evidence="1 2" key="1">
    <citation type="submission" date="2018-08" db="EMBL/GenBank/DDBJ databases">
        <title>Recombination of ecologically and evolutionarily significant loci maintains genetic cohesion in the Pseudomonas syringae species complex.</title>
        <authorList>
            <person name="Dillon M."/>
            <person name="Thakur S."/>
            <person name="Almeida R.N.D."/>
            <person name="Weir B.S."/>
            <person name="Guttman D.S."/>
        </authorList>
    </citation>
    <scope>NUCLEOTIDE SEQUENCE [LARGE SCALE GENOMIC DNA]</scope>
    <source>
        <strain evidence="1 2">ICMP 4525</strain>
    </source>
</reference>
<sequence>MTHIAFGAQQHFGLGVAQHLLQARIRGFDVQRHVHTTGLEDRQHRREPVQRTLHQHRNRLAFANTHPDQMMGQLIGGLIQLQCRQGAIKTLGSQCMRLVFNLLAP</sequence>
<organism evidence="1 2">
    <name type="scientific">Pseudomonas amygdali pv. tabaci</name>
    <name type="common">Pseudomonas syringae pv. tabaci</name>
    <dbReference type="NCBI Taxonomy" id="322"/>
    <lineage>
        <taxon>Bacteria</taxon>
        <taxon>Pseudomonadati</taxon>
        <taxon>Pseudomonadota</taxon>
        <taxon>Gammaproteobacteria</taxon>
        <taxon>Pseudomonadales</taxon>
        <taxon>Pseudomonadaceae</taxon>
        <taxon>Pseudomonas</taxon>
        <taxon>Pseudomonas amygdali</taxon>
    </lineage>
</organism>
<dbReference type="AlphaFoldDB" id="A0A3M6GW51"/>
<protein>
    <submittedName>
        <fullName evidence="1">Uncharacterized protein</fullName>
    </submittedName>
</protein>
<evidence type="ECO:0000313" key="1">
    <source>
        <dbReference type="EMBL" id="RMV96971.1"/>
    </source>
</evidence>
<comment type="caution">
    <text evidence="1">The sequence shown here is derived from an EMBL/GenBank/DDBJ whole genome shotgun (WGS) entry which is preliminary data.</text>
</comment>
<dbReference type="EMBL" id="RBVA01000589">
    <property type="protein sequence ID" value="RMV96971.1"/>
    <property type="molecule type" value="Genomic_DNA"/>
</dbReference>
<dbReference type="AntiFam" id="ANF00178">
    <property type="entry name" value="Shadow ORF (opposite dhbF)"/>
</dbReference>
<evidence type="ECO:0000313" key="2">
    <source>
        <dbReference type="Proteomes" id="UP000271531"/>
    </source>
</evidence>
<proteinExistence type="predicted"/>
<dbReference type="Proteomes" id="UP000271531">
    <property type="component" value="Unassembled WGS sequence"/>
</dbReference>
<gene>
    <name evidence="1" type="ORF">ALP03_03243</name>
</gene>
<accession>A0A3M6GW51</accession>